<feature type="transmembrane region" description="Helical" evidence="1">
    <location>
        <begin position="6"/>
        <end position="29"/>
    </location>
</feature>
<accession>A0A291C4X5</accession>
<gene>
    <name evidence="2" type="primary">atp8</name>
</gene>
<evidence type="ECO:0000313" key="2">
    <source>
        <dbReference type="EMBL" id="ATF28633.1"/>
    </source>
</evidence>
<dbReference type="AlphaFoldDB" id="A0A291C4X5"/>
<dbReference type="EMBL" id="KY039135">
    <property type="protein sequence ID" value="ATF28633.1"/>
    <property type="molecule type" value="Genomic_DNA"/>
</dbReference>
<name>A0A291C4X5_9HEMI</name>
<geneLocation type="mitochondrion" evidence="2"/>
<sequence length="50" mass="6206">MPQMAPMWWLSIMMLTIIMLIITMMINYFNSIKIIKKKSNMKYIKMSWMW</sequence>
<reference evidence="2" key="1">
    <citation type="journal article" date="2017" name="Sci. Rep.">
        <title>Deep-level phylogeny of Cicadomorpha inferred from mitochondrial genomes sequenced by NGS.</title>
        <authorList>
            <person name="Song N."/>
            <person name="Cai W."/>
            <person name="Li H."/>
        </authorList>
    </citation>
    <scope>NUCLEOTIDE SEQUENCE</scope>
</reference>
<protein>
    <submittedName>
        <fullName evidence="2">ATP synthase F0 subunit 8</fullName>
    </submittedName>
</protein>
<keyword evidence="1" id="KW-0812">Transmembrane</keyword>
<organism evidence="2">
    <name type="scientific">Phlogotettix sp. EMHAU-15090801</name>
    <dbReference type="NCBI Taxonomy" id="2040464"/>
    <lineage>
        <taxon>Eukaryota</taxon>
        <taxon>Metazoa</taxon>
        <taxon>Ecdysozoa</taxon>
        <taxon>Arthropoda</taxon>
        <taxon>Hexapoda</taxon>
        <taxon>Insecta</taxon>
        <taxon>Pterygota</taxon>
        <taxon>Neoptera</taxon>
        <taxon>Paraneoptera</taxon>
        <taxon>Hemiptera</taxon>
        <taxon>Auchenorrhyncha</taxon>
        <taxon>Membracoidea</taxon>
        <taxon>Cicadellidae</taxon>
        <taxon>Deltocephalinae</taxon>
        <taxon>Scaphoideini</taxon>
        <taxon>Phlogotettix</taxon>
    </lineage>
</organism>
<keyword evidence="2" id="KW-0496">Mitochondrion</keyword>
<keyword evidence="1" id="KW-1133">Transmembrane helix</keyword>
<proteinExistence type="predicted"/>
<evidence type="ECO:0000256" key="1">
    <source>
        <dbReference type="SAM" id="Phobius"/>
    </source>
</evidence>
<keyword evidence="1" id="KW-0472">Membrane</keyword>